<feature type="binding site" evidence="7 9">
    <location>
        <position position="124"/>
    </location>
    <ligand>
        <name>substrate</name>
    </ligand>
</feature>
<dbReference type="SUPFAM" id="SSF51366">
    <property type="entry name" value="Ribulose-phoshate binding barrel"/>
    <property type="match status" value="1"/>
</dbReference>
<gene>
    <name evidence="7" type="primary">pyrF</name>
    <name evidence="12" type="ORF">SAMN04488082_103126</name>
</gene>
<keyword evidence="5 7" id="KW-0456">Lyase</keyword>
<dbReference type="InterPro" id="IPR001754">
    <property type="entry name" value="OMPdeCOase_dom"/>
</dbReference>
<dbReference type="RefSeq" id="WP_092372981.1">
    <property type="nucleotide sequence ID" value="NZ_FORX01000003.1"/>
</dbReference>
<dbReference type="GO" id="GO:0006207">
    <property type="term" value="P:'de novo' pyrimidine nucleobase biosynthetic process"/>
    <property type="evidence" value="ECO:0007669"/>
    <property type="project" value="InterPro"/>
</dbReference>
<keyword evidence="13" id="KW-1185">Reference proteome</keyword>
<dbReference type="InterPro" id="IPR011060">
    <property type="entry name" value="RibuloseP-bd_barrel"/>
</dbReference>
<evidence type="ECO:0000256" key="9">
    <source>
        <dbReference type="PIRSR" id="PIRSR614732-2"/>
    </source>
</evidence>
<dbReference type="GO" id="GO:0005829">
    <property type="term" value="C:cytosol"/>
    <property type="evidence" value="ECO:0007669"/>
    <property type="project" value="TreeGrafter"/>
</dbReference>
<dbReference type="InterPro" id="IPR047596">
    <property type="entry name" value="OMPdecase_bac"/>
</dbReference>
<evidence type="ECO:0000256" key="3">
    <source>
        <dbReference type="ARBA" id="ARBA00022793"/>
    </source>
</evidence>
<evidence type="ECO:0000259" key="11">
    <source>
        <dbReference type="SMART" id="SM00934"/>
    </source>
</evidence>
<accession>A0A1I3RGJ9</accession>
<evidence type="ECO:0000313" key="12">
    <source>
        <dbReference type="EMBL" id="SFJ44296.1"/>
    </source>
</evidence>
<evidence type="ECO:0000256" key="7">
    <source>
        <dbReference type="HAMAP-Rule" id="MF_01200"/>
    </source>
</evidence>
<evidence type="ECO:0000256" key="10">
    <source>
        <dbReference type="RuleBase" id="RU000512"/>
    </source>
</evidence>
<feature type="binding site" evidence="7 9">
    <location>
        <position position="196"/>
    </location>
    <ligand>
        <name>substrate</name>
    </ligand>
</feature>
<keyword evidence="3 7" id="KW-0210">Decarboxylase</keyword>
<name>A0A1I3RGJ9_9BACT</name>
<feature type="binding site" evidence="7 9">
    <location>
        <position position="217"/>
    </location>
    <ligand>
        <name>substrate</name>
    </ligand>
</feature>
<evidence type="ECO:0000256" key="5">
    <source>
        <dbReference type="ARBA" id="ARBA00023239"/>
    </source>
</evidence>
<feature type="active site" description="For OMPdecase activity" evidence="8">
    <location>
        <position position="61"/>
    </location>
</feature>
<comment type="similarity">
    <text evidence="7">Belongs to the OMP decarboxylase family. Type 1 subfamily.</text>
</comment>
<feature type="binding site" evidence="7 9">
    <location>
        <position position="187"/>
    </location>
    <ligand>
        <name>substrate</name>
    </ligand>
</feature>
<evidence type="ECO:0000313" key="13">
    <source>
        <dbReference type="Proteomes" id="UP000198635"/>
    </source>
</evidence>
<evidence type="ECO:0000256" key="4">
    <source>
        <dbReference type="ARBA" id="ARBA00022975"/>
    </source>
</evidence>
<feature type="binding site" evidence="7 9">
    <location>
        <position position="216"/>
    </location>
    <ligand>
        <name>substrate</name>
    </ligand>
</feature>
<dbReference type="NCBIfam" id="TIGR01740">
    <property type="entry name" value="pyrF"/>
    <property type="match status" value="1"/>
</dbReference>
<dbReference type="Gene3D" id="3.20.20.70">
    <property type="entry name" value="Aldolase class I"/>
    <property type="match status" value="1"/>
</dbReference>
<feature type="binding site" evidence="7 9">
    <location>
        <position position="34"/>
    </location>
    <ligand>
        <name>substrate</name>
    </ligand>
</feature>
<feature type="active site" description="Proton donor" evidence="7">
    <location>
        <position position="63"/>
    </location>
</feature>
<comment type="subunit">
    <text evidence="7">Homodimer.</text>
</comment>
<dbReference type="AlphaFoldDB" id="A0A1I3RGJ9"/>
<dbReference type="GO" id="GO:0004590">
    <property type="term" value="F:orotidine-5'-phosphate decarboxylase activity"/>
    <property type="evidence" value="ECO:0007669"/>
    <property type="project" value="UniProtKB-UniRule"/>
</dbReference>
<comment type="catalytic activity">
    <reaction evidence="6 7 10">
        <text>orotidine 5'-phosphate + H(+) = UMP + CO2</text>
        <dbReference type="Rhea" id="RHEA:11596"/>
        <dbReference type="ChEBI" id="CHEBI:15378"/>
        <dbReference type="ChEBI" id="CHEBI:16526"/>
        <dbReference type="ChEBI" id="CHEBI:57538"/>
        <dbReference type="ChEBI" id="CHEBI:57865"/>
        <dbReference type="EC" id="4.1.1.23"/>
    </reaction>
</comment>
<dbReference type="HAMAP" id="MF_01200_B">
    <property type="entry name" value="OMPdecase_type1_B"/>
    <property type="match status" value="1"/>
</dbReference>
<dbReference type="EMBL" id="FORX01000003">
    <property type="protein sequence ID" value="SFJ44296.1"/>
    <property type="molecule type" value="Genomic_DNA"/>
</dbReference>
<proteinExistence type="inferred from homology"/>
<dbReference type="GO" id="GO:0044205">
    <property type="term" value="P:'de novo' UMP biosynthetic process"/>
    <property type="evidence" value="ECO:0007669"/>
    <property type="project" value="UniProtKB-UniRule"/>
</dbReference>
<dbReference type="SMART" id="SM00934">
    <property type="entry name" value="OMPdecase"/>
    <property type="match status" value="1"/>
</dbReference>
<keyword evidence="4 7" id="KW-0665">Pyrimidine biosynthesis</keyword>
<evidence type="ECO:0000256" key="6">
    <source>
        <dbReference type="ARBA" id="ARBA00049157"/>
    </source>
</evidence>
<dbReference type="InterPro" id="IPR018089">
    <property type="entry name" value="OMPdecase_AS"/>
</dbReference>
<dbReference type="EC" id="4.1.1.23" evidence="7"/>
<comment type="pathway">
    <text evidence="2 7 10">Pyrimidine metabolism; UMP biosynthesis via de novo pathway; UMP from orotate: step 2/2.</text>
</comment>
<protein>
    <recommendedName>
        <fullName evidence="7">Orotidine 5'-phosphate decarboxylase</fullName>
        <ecNumber evidence="7">4.1.1.23</ecNumber>
    </recommendedName>
    <alternativeName>
        <fullName evidence="7">OMP decarboxylase</fullName>
        <shortName evidence="7">OMPDCase</shortName>
        <shortName evidence="7">OMPdecase</shortName>
    </alternativeName>
</protein>
<dbReference type="InterPro" id="IPR013785">
    <property type="entry name" value="Aldolase_TIM"/>
</dbReference>
<dbReference type="PROSITE" id="PS00156">
    <property type="entry name" value="OMPDECASE"/>
    <property type="match status" value="1"/>
</dbReference>
<feature type="domain" description="Orotidine 5'-phosphate decarboxylase" evidence="11">
    <location>
        <begin position="6"/>
        <end position="232"/>
    </location>
</feature>
<feature type="active site" description="For OMPdecase activity" evidence="8">
    <location>
        <position position="63"/>
    </location>
</feature>
<evidence type="ECO:0000256" key="1">
    <source>
        <dbReference type="ARBA" id="ARBA00002356"/>
    </source>
</evidence>
<organism evidence="12 13">
    <name type="scientific">Desulfomicrobium apsheronum</name>
    <dbReference type="NCBI Taxonomy" id="52560"/>
    <lineage>
        <taxon>Bacteria</taxon>
        <taxon>Pseudomonadati</taxon>
        <taxon>Thermodesulfobacteriota</taxon>
        <taxon>Desulfovibrionia</taxon>
        <taxon>Desulfovibrionales</taxon>
        <taxon>Desulfomicrobiaceae</taxon>
        <taxon>Desulfomicrobium</taxon>
    </lineage>
</organism>
<dbReference type="STRING" id="52560.SAMN04488082_103126"/>
<feature type="binding site" evidence="7">
    <location>
        <begin position="61"/>
        <end position="70"/>
    </location>
    <ligand>
        <name>substrate</name>
    </ligand>
</feature>
<dbReference type="Proteomes" id="UP000198635">
    <property type="component" value="Unassembled WGS sequence"/>
</dbReference>
<reference evidence="13" key="1">
    <citation type="submission" date="2016-10" db="EMBL/GenBank/DDBJ databases">
        <authorList>
            <person name="Varghese N."/>
            <person name="Submissions S."/>
        </authorList>
    </citation>
    <scope>NUCLEOTIDE SEQUENCE [LARGE SCALE GENOMIC DNA]</scope>
    <source>
        <strain evidence="13">DSM 5918</strain>
    </source>
</reference>
<dbReference type="Pfam" id="PF00215">
    <property type="entry name" value="OMPdecase"/>
    <property type="match status" value="1"/>
</dbReference>
<sequence>MKTSPALVVALDFPETAQALSLASRLQGVVPWVKVGLELYLSAGQELIAQLKDMGFQVFLDLKFMDIPNTVQAATAQATRMGADMLTIHALGGRAMCEAAAAGRDQGLAPGQAPPSILAVTLLTSLGPKDLAWNPDATDENLRDLTVHLARSAQNWKLDGVVCSGREVRVIRQACGAYFQLLTPGIRLPDADSGDQSRVCTPAQAALDGSDYLVVGRPITRSDNPVQAARDYLKTIT</sequence>
<dbReference type="NCBIfam" id="NF001273">
    <property type="entry name" value="PRK00230.1"/>
    <property type="match status" value="1"/>
</dbReference>
<dbReference type="OrthoDB" id="9806203at2"/>
<dbReference type="PANTHER" id="PTHR32119">
    <property type="entry name" value="OROTIDINE 5'-PHOSPHATE DECARBOXYLASE"/>
    <property type="match status" value="1"/>
</dbReference>
<evidence type="ECO:0000256" key="8">
    <source>
        <dbReference type="PIRSR" id="PIRSR614732-1"/>
    </source>
</evidence>
<dbReference type="UniPathway" id="UPA00070">
    <property type="reaction ID" value="UER00120"/>
</dbReference>
<feature type="binding site" evidence="7 9">
    <location>
        <position position="12"/>
    </location>
    <ligand>
        <name>substrate</name>
    </ligand>
</feature>
<dbReference type="CDD" id="cd04725">
    <property type="entry name" value="OMP_decarboxylase_like"/>
    <property type="match status" value="1"/>
</dbReference>
<dbReference type="PANTHER" id="PTHR32119:SF2">
    <property type="entry name" value="OROTIDINE 5'-PHOSPHATE DECARBOXYLASE"/>
    <property type="match status" value="1"/>
</dbReference>
<evidence type="ECO:0000256" key="2">
    <source>
        <dbReference type="ARBA" id="ARBA00004861"/>
    </source>
</evidence>
<comment type="function">
    <text evidence="1 7">Catalyzes the decarboxylation of orotidine 5'-monophosphate (OMP) to uridine 5'-monophosphate (UMP).</text>
</comment>
<feature type="active site" description="For OMPdecase activity" evidence="8">
    <location>
        <position position="66"/>
    </location>
</feature>
<dbReference type="InterPro" id="IPR014732">
    <property type="entry name" value="OMPdecase"/>
</dbReference>